<sequence>MKGRLLIVSLCFLFTSSFAEGQIFKKLKKEVEKTVESAFDSIVNPQKQNNTSEVSSENYKSSNKAKTINSAAKRAFYTSDVIVKTSDSEGPGSTYYFDSNEIAARGEAPNAKGPIYIDSEGFNYAYNEGEGRWEKTGLMRSDGMAFMMPTMSMGILKLPAEPSLEASRKLKEQGLNMNTFQIVELAFIYKPEHFRNGDYEETSIPCTNGGSCPKFLNTNPENRGSWVLFDSEGRLSEIFAKVDSQQAKGTGSFKFLYQPVSVKVPDAVEVKMPFQDLFLAGADATPPGENNPASGNNIEISSGNTSSEKVTQSSMRSTGEKGNLGKDNLPGSYDFDWEYHLKMHMSNQKQDAMDMILLLRKGANYQGIKMKVEKSVEATMVFDLNINSLVMLIQSGDGKFLQVHTMQNQDNPGNLPEFKIRELPDKTIIGYNSKGVEIENEDYFAQVYHTTQAPIKTNGLFNFSGPMDKELPNIDPDLIKQFSESLITEINYTDKKKPRNNILLTAQSLNQVKTSINTGEYQNMSFMDQRKKN</sequence>
<dbReference type="Proteomes" id="UP001155280">
    <property type="component" value="Unassembled WGS sequence"/>
</dbReference>
<feature type="region of interest" description="Disordered" evidence="1">
    <location>
        <begin position="283"/>
        <end position="327"/>
    </location>
</feature>
<feature type="signal peptide" evidence="2">
    <location>
        <begin position="1"/>
        <end position="21"/>
    </location>
</feature>
<feature type="compositionally biased region" description="Polar residues" evidence="1">
    <location>
        <begin position="291"/>
        <end position="317"/>
    </location>
</feature>
<dbReference type="AlphaFoldDB" id="A0A9X2KY27"/>
<keyword evidence="2" id="KW-0732">Signal</keyword>
<evidence type="ECO:0000256" key="2">
    <source>
        <dbReference type="SAM" id="SignalP"/>
    </source>
</evidence>
<evidence type="ECO:0000256" key="1">
    <source>
        <dbReference type="SAM" id="MobiDB-lite"/>
    </source>
</evidence>
<gene>
    <name evidence="3" type="ORF">MKO06_10955</name>
</gene>
<keyword evidence="4" id="KW-1185">Reference proteome</keyword>
<feature type="compositionally biased region" description="Polar residues" evidence="1">
    <location>
        <begin position="43"/>
        <end position="61"/>
    </location>
</feature>
<organism evidence="3 4">
    <name type="scientific">Christiangramia oceanisediminis</name>
    <dbReference type="NCBI Taxonomy" id="2920386"/>
    <lineage>
        <taxon>Bacteria</taxon>
        <taxon>Pseudomonadati</taxon>
        <taxon>Bacteroidota</taxon>
        <taxon>Flavobacteriia</taxon>
        <taxon>Flavobacteriales</taxon>
        <taxon>Flavobacteriaceae</taxon>
        <taxon>Christiangramia</taxon>
    </lineage>
</organism>
<feature type="chain" id="PRO_5040914139" description="DUF4412 domain-containing protein" evidence="2">
    <location>
        <begin position="22"/>
        <end position="533"/>
    </location>
</feature>
<proteinExistence type="predicted"/>
<evidence type="ECO:0000313" key="4">
    <source>
        <dbReference type="Proteomes" id="UP001155280"/>
    </source>
</evidence>
<dbReference type="RefSeq" id="WP_241551219.1">
    <property type="nucleotide sequence ID" value="NZ_JANCNS010000002.1"/>
</dbReference>
<dbReference type="EMBL" id="JANCNS010000002">
    <property type="protein sequence ID" value="MCP9200432.1"/>
    <property type="molecule type" value="Genomic_DNA"/>
</dbReference>
<evidence type="ECO:0000313" key="3">
    <source>
        <dbReference type="EMBL" id="MCP9200432.1"/>
    </source>
</evidence>
<protein>
    <recommendedName>
        <fullName evidence="5">DUF4412 domain-containing protein</fullName>
    </recommendedName>
</protein>
<evidence type="ECO:0008006" key="5">
    <source>
        <dbReference type="Google" id="ProtNLM"/>
    </source>
</evidence>
<comment type="caution">
    <text evidence="3">The sequence shown here is derived from an EMBL/GenBank/DDBJ whole genome shotgun (WGS) entry which is preliminary data.</text>
</comment>
<accession>A0A9X2KY27</accession>
<feature type="region of interest" description="Disordered" evidence="1">
    <location>
        <begin position="42"/>
        <end position="61"/>
    </location>
</feature>
<reference evidence="3" key="1">
    <citation type="submission" date="2022-07" db="EMBL/GenBank/DDBJ databases">
        <title>Gramela sediminis sp. nov., isolated from deep-sea sediment of the Indian Ocean.</title>
        <authorList>
            <person name="Shi H."/>
        </authorList>
    </citation>
    <scope>NUCLEOTIDE SEQUENCE</scope>
    <source>
        <strain evidence="3">GC03-9</strain>
    </source>
</reference>
<name>A0A9X2KY27_9FLAO</name>